<reference evidence="1 2" key="1">
    <citation type="submission" date="2017-03" db="EMBL/GenBank/DDBJ databases">
        <title>Paenibacillus larvae genome sequencing.</title>
        <authorList>
            <person name="Dingman D.W."/>
        </authorList>
    </citation>
    <scope>NUCLEOTIDE SEQUENCE [LARGE SCALE GENOMIC DNA]</scope>
    <source>
        <strain evidence="1 2">SAG 10367</strain>
        <plasmid evidence="2">pplp3</plasmid>
    </source>
</reference>
<organism evidence="1 2">
    <name type="scientific">Paenibacillus larvae subsp. pulvifaciens</name>
    <dbReference type="NCBI Taxonomy" id="1477"/>
    <lineage>
        <taxon>Bacteria</taxon>
        <taxon>Bacillati</taxon>
        <taxon>Bacillota</taxon>
        <taxon>Bacilli</taxon>
        <taxon>Bacillales</taxon>
        <taxon>Paenibacillaceae</taxon>
        <taxon>Paenibacillus</taxon>
    </lineage>
</organism>
<sequence length="110" mass="12713">MIQKEKRTYEEIGKDLGSLVAKKQKAYGKSVNKTFEILKILMSEYSNDDGTYTIPEELLRHIFLQARIIDKQNRIFTHPNGDLMGESPYRDMGGYSIIGLSEIELKRNIE</sequence>
<dbReference type="EMBL" id="CP020558">
    <property type="protein sequence ID" value="ARF70712.1"/>
    <property type="molecule type" value="Genomic_DNA"/>
</dbReference>
<dbReference type="AlphaFoldDB" id="A0A1V0UZQ1"/>
<proteinExistence type="predicted"/>
<dbReference type="RefSeq" id="WP_083041693.1">
    <property type="nucleotide sequence ID" value="NZ_CP020558.1"/>
</dbReference>
<evidence type="ECO:0000313" key="1">
    <source>
        <dbReference type="EMBL" id="ARF70712.1"/>
    </source>
</evidence>
<name>A0A1V0UZQ1_9BACL</name>
<keyword evidence="1" id="KW-0614">Plasmid</keyword>
<accession>A0A1V0UZQ1</accession>
<protein>
    <submittedName>
        <fullName evidence="1">Uncharacterized protein</fullName>
    </submittedName>
</protein>
<geneLocation type="plasmid" evidence="2">
    <name>pplp3</name>
</geneLocation>
<gene>
    <name evidence="1" type="ORF">B7C51_24885</name>
</gene>
<evidence type="ECO:0000313" key="2">
    <source>
        <dbReference type="Proteomes" id="UP000192727"/>
    </source>
</evidence>
<dbReference type="Proteomes" id="UP000192727">
    <property type="component" value="Plasmid pPLP3"/>
</dbReference>